<proteinExistence type="predicted"/>
<reference evidence="4" key="1">
    <citation type="submission" date="2020-12" db="EMBL/GenBank/DDBJ databases">
        <title>Hymenobacter sp.</title>
        <authorList>
            <person name="Kim M.K."/>
        </authorList>
    </citation>
    <scope>NUCLEOTIDE SEQUENCE [LARGE SCALE GENOMIC DNA]</scope>
    <source>
        <strain evidence="4">BT553</strain>
    </source>
</reference>
<evidence type="ECO:0000256" key="2">
    <source>
        <dbReference type="SAM" id="MobiDB-lite"/>
    </source>
</evidence>
<dbReference type="Gene3D" id="3.40.50.150">
    <property type="entry name" value="Vaccinia Virus protein VP39"/>
    <property type="match status" value="1"/>
</dbReference>
<dbReference type="CDD" id="cd02440">
    <property type="entry name" value="AdoMet_MTases"/>
    <property type="match status" value="1"/>
</dbReference>
<keyword evidence="4" id="KW-1185">Reference proteome</keyword>
<dbReference type="PANTHER" id="PTHR43861:SF3">
    <property type="entry name" value="PUTATIVE (AFU_ORTHOLOGUE AFUA_2G14390)-RELATED"/>
    <property type="match status" value="1"/>
</dbReference>
<dbReference type="Pfam" id="PF13489">
    <property type="entry name" value="Methyltransf_23"/>
    <property type="match status" value="1"/>
</dbReference>
<sequence length="329" mass="36063">MINEDIICMPVDTCACCSARGTKIHDDIQDRIFGAPGKWSIMRCTNGRCGLGWLNPQPEKSELYKLYATYYTHANDVGPDPAPPLTSQSEKSVEPDSGGKVRDLLARIMPWRHRQFRSGLCYLEDRTPGKVLEVGCGDGAFLAQMAQAGWQAVGIDFDEKAVAAARRHAGIDVMQGDLIACAFPDASFDAIVMNNVIEHLPDTLAVMKECARILRPGGRVVMVTPNLDAPGHRKFGPDWRGLEVPRHLYLFTTRTLKRYARAAGFATVQSFSPIGGGGTDGIVAMSQMIAERSGRVPPPADPWKMQRYSRIATLLGKPAGEWVVLIAEH</sequence>
<evidence type="ECO:0000256" key="1">
    <source>
        <dbReference type="ARBA" id="ARBA00022679"/>
    </source>
</evidence>
<evidence type="ECO:0000313" key="3">
    <source>
        <dbReference type="EMBL" id="MBJ6122138.1"/>
    </source>
</evidence>
<keyword evidence="3" id="KW-0489">Methyltransferase</keyword>
<evidence type="ECO:0000313" key="4">
    <source>
        <dbReference type="Proteomes" id="UP000640426"/>
    </source>
</evidence>
<dbReference type="RefSeq" id="WP_199037559.1">
    <property type="nucleotide sequence ID" value="NZ_JAELXS010000005.1"/>
</dbReference>
<accession>A0ABS0XQ33</accession>
<comment type="caution">
    <text evidence="3">The sequence shown here is derived from an EMBL/GenBank/DDBJ whole genome shotgun (WGS) entry which is preliminary data.</text>
</comment>
<dbReference type="GO" id="GO:0008168">
    <property type="term" value="F:methyltransferase activity"/>
    <property type="evidence" value="ECO:0007669"/>
    <property type="project" value="UniProtKB-KW"/>
</dbReference>
<dbReference type="EMBL" id="JAELXS010000005">
    <property type="protein sequence ID" value="MBJ6122138.1"/>
    <property type="molecule type" value="Genomic_DNA"/>
</dbReference>
<gene>
    <name evidence="3" type="ORF">JAO74_10075</name>
</gene>
<dbReference type="PANTHER" id="PTHR43861">
    <property type="entry name" value="TRANS-ACONITATE 2-METHYLTRANSFERASE-RELATED"/>
    <property type="match status" value="1"/>
</dbReference>
<keyword evidence="1" id="KW-0808">Transferase</keyword>
<organism evidence="3 4">
    <name type="scientific">Sphingomonas mollis</name>
    <dbReference type="NCBI Taxonomy" id="2795726"/>
    <lineage>
        <taxon>Bacteria</taxon>
        <taxon>Pseudomonadati</taxon>
        <taxon>Pseudomonadota</taxon>
        <taxon>Alphaproteobacteria</taxon>
        <taxon>Sphingomonadales</taxon>
        <taxon>Sphingomonadaceae</taxon>
        <taxon>Sphingomonas</taxon>
    </lineage>
</organism>
<protein>
    <submittedName>
        <fullName evidence="3">Class I SAM-dependent methyltransferase</fullName>
    </submittedName>
</protein>
<dbReference type="GO" id="GO:0032259">
    <property type="term" value="P:methylation"/>
    <property type="evidence" value="ECO:0007669"/>
    <property type="project" value="UniProtKB-KW"/>
</dbReference>
<dbReference type="InterPro" id="IPR029063">
    <property type="entry name" value="SAM-dependent_MTases_sf"/>
</dbReference>
<dbReference type="Proteomes" id="UP000640426">
    <property type="component" value="Unassembled WGS sequence"/>
</dbReference>
<dbReference type="SUPFAM" id="SSF53335">
    <property type="entry name" value="S-adenosyl-L-methionine-dependent methyltransferases"/>
    <property type="match status" value="1"/>
</dbReference>
<feature type="region of interest" description="Disordered" evidence="2">
    <location>
        <begin position="78"/>
        <end position="98"/>
    </location>
</feature>
<name>A0ABS0XQ33_9SPHN</name>